<accession>A0A0A1UYW6</accession>
<gene>
    <name evidence="1" type="ORF">X797_004237</name>
</gene>
<protein>
    <submittedName>
        <fullName evidence="1">Uncharacterized protein</fullName>
    </submittedName>
</protein>
<name>A0A0A1UYW6_9HYPO</name>
<dbReference type="AlphaFoldDB" id="A0A0A1UYW6"/>
<dbReference type="HOGENOM" id="CLU_1993153_0_0_1"/>
<organism evidence="1 2">
    <name type="scientific">Metarhizium robertsii</name>
    <dbReference type="NCBI Taxonomy" id="568076"/>
    <lineage>
        <taxon>Eukaryota</taxon>
        <taxon>Fungi</taxon>
        <taxon>Dikarya</taxon>
        <taxon>Ascomycota</taxon>
        <taxon>Pezizomycotina</taxon>
        <taxon>Sordariomycetes</taxon>
        <taxon>Hypocreomycetidae</taxon>
        <taxon>Hypocreales</taxon>
        <taxon>Clavicipitaceae</taxon>
        <taxon>Metarhizium</taxon>
    </lineage>
</organism>
<evidence type="ECO:0000313" key="1">
    <source>
        <dbReference type="EMBL" id="EXV03114.1"/>
    </source>
</evidence>
<reference evidence="1 2" key="1">
    <citation type="submission" date="2014-02" db="EMBL/GenBank/DDBJ databases">
        <title>The genome sequence of the entomopathogenic fungus Metarhizium robertsii ARSEF 2575.</title>
        <authorList>
            <person name="Giuliano Garisto Donzelli B."/>
            <person name="Roe B.A."/>
            <person name="Macmil S.L."/>
            <person name="Krasnoff S.B."/>
            <person name="Gibson D.M."/>
        </authorList>
    </citation>
    <scope>NUCLEOTIDE SEQUENCE [LARGE SCALE GENOMIC DNA]</scope>
    <source>
        <strain evidence="1 2">ARSEF 2575</strain>
    </source>
</reference>
<evidence type="ECO:0000313" key="2">
    <source>
        <dbReference type="Proteomes" id="UP000030151"/>
    </source>
</evidence>
<dbReference type="EMBL" id="JELW01000004">
    <property type="protein sequence ID" value="EXV03114.1"/>
    <property type="molecule type" value="Genomic_DNA"/>
</dbReference>
<proteinExistence type="predicted"/>
<dbReference type="Proteomes" id="UP000030151">
    <property type="component" value="Unassembled WGS sequence"/>
</dbReference>
<comment type="caution">
    <text evidence="1">The sequence shown here is derived from an EMBL/GenBank/DDBJ whole genome shotgun (WGS) entry which is preliminary data.</text>
</comment>
<sequence>MSFHSVYDTFQNTIAAAHDKDAFPRTWRGHGRFCHGPRILASHPLYFSKRQLVPRFERQRRAPPMLGDALKRLSRRPHHHVTVQIGFQAMLGLFQVENTVAMTTELMKDFGFHAARLSAYAVEPW</sequence>